<evidence type="ECO:0000256" key="1">
    <source>
        <dbReference type="SAM" id="SignalP"/>
    </source>
</evidence>
<reference evidence="3" key="1">
    <citation type="submission" date="2023-01" db="EMBL/GenBank/DDBJ databases">
        <title>Xenophilus mangrovi sp. nov., isolated from soil of Mangrove nature reserve.</title>
        <authorList>
            <person name="Xu S."/>
            <person name="Liu Z."/>
            <person name="Xu Y."/>
        </authorList>
    </citation>
    <scope>NUCLEOTIDE SEQUENCE</scope>
    <source>
        <strain evidence="3">YW8</strain>
    </source>
</reference>
<accession>A0AAE3NBR0</accession>
<gene>
    <name evidence="3" type="ORF">PGB34_20400</name>
</gene>
<dbReference type="SMART" id="SM00912">
    <property type="entry name" value="Haemagg_act"/>
    <property type="match status" value="1"/>
</dbReference>
<evidence type="ECO:0000313" key="3">
    <source>
        <dbReference type="EMBL" id="MDA7418741.1"/>
    </source>
</evidence>
<dbReference type="RefSeq" id="WP_271429950.1">
    <property type="nucleotide sequence ID" value="NZ_JAQIPB010000011.1"/>
</dbReference>
<name>A0AAE3NBR0_9BURK</name>
<dbReference type="SUPFAM" id="SSF51126">
    <property type="entry name" value="Pectin lyase-like"/>
    <property type="match status" value="1"/>
</dbReference>
<feature type="domain" description="Filamentous haemagglutinin FhaB/tRNA nuclease CdiA-like TPS" evidence="2">
    <location>
        <begin position="51"/>
        <end position="166"/>
    </location>
</feature>
<dbReference type="EMBL" id="JAQIPB010000011">
    <property type="protein sequence ID" value="MDA7418741.1"/>
    <property type="molecule type" value="Genomic_DNA"/>
</dbReference>
<dbReference type="Pfam" id="PF05860">
    <property type="entry name" value="TPS"/>
    <property type="match status" value="1"/>
</dbReference>
<comment type="caution">
    <text evidence="3">The sequence shown here is derived from an EMBL/GenBank/DDBJ whole genome shotgun (WGS) entry which is preliminary data.</text>
</comment>
<protein>
    <submittedName>
        <fullName evidence="3">Filamentous hemagglutinin N-terminal domain-containing protein</fullName>
    </submittedName>
</protein>
<dbReference type="Proteomes" id="UP001212602">
    <property type="component" value="Unassembled WGS sequence"/>
</dbReference>
<dbReference type="Gene3D" id="2.160.20.10">
    <property type="entry name" value="Single-stranded right-handed beta-helix, Pectin lyase-like"/>
    <property type="match status" value="2"/>
</dbReference>
<organism evidence="3 4">
    <name type="scientific">Xenophilus arseniciresistens</name>
    <dbReference type="NCBI Taxonomy" id="1283306"/>
    <lineage>
        <taxon>Bacteria</taxon>
        <taxon>Pseudomonadati</taxon>
        <taxon>Pseudomonadota</taxon>
        <taxon>Betaproteobacteria</taxon>
        <taxon>Burkholderiales</taxon>
        <taxon>Comamonadaceae</taxon>
        <taxon>Xenophilus</taxon>
    </lineage>
</organism>
<keyword evidence="1" id="KW-0732">Signal</keyword>
<feature type="signal peptide" evidence="1">
    <location>
        <begin position="1"/>
        <end position="38"/>
    </location>
</feature>
<evidence type="ECO:0000259" key="2">
    <source>
        <dbReference type="SMART" id="SM00912"/>
    </source>
</evidence>
<dbReference type="InterPro" id="IPR011050">
    <property type="entry name" value="Pectin_lyase_fold/virulence"/>
</dbReference>
<dbReference type="InterPro" id="IPR008638">
    <property type="entry name" value="FhaB/CdiA-like_TPS"/>
</dbReference>
<dbReference type="NCBIfam" id="TIGR01901">
    <property type="entry name" value="adhes_NPXG"/>
    <property type="match status" value="1"/>
</dbReference>
<keyword evidence="4" id="KW-1185">Reference proteome</keyword>
<evidence type="ECO:0000313" key="4">
    <source>
        <dbReference type="Proteomes" id="UP001212602"/>
    </source>
</evidence>
<dbReference type="InterPro" id="IPR012334">
    <property type="entry name" value="Pectin_lyas_fold"/>
</dbReference>
<proteinExistence type="predicted"/>
<feature type="chain" id="PRO_5042060959" evidence="1">
    <location>
        <begin position="39"/>
        <end position="1764"/>
    </location>
</feature>
<sequence>MRHRHIDALKTKKTLPRHWRLRPLALSLACMGMAPALAQNVAGFPMNGSVPVGGGTVTIGTPAGGLMTINQASQRGIVNWGSFSIAPNNTVNVVQPSVASVLLNRVTGGTASVIQGKLTSTLAGSSVPGSGGSVYLINPSGVVFSAGSSVSTGGLIASTLDIEGPDEAGRNATFMAGGKQLVFGGGLSDANSTARVRLEPNALIEVGEKGTVGLIGGLVRNEGQISVAQGSVGLVSGSRVTLDFEGDGLTKFSVPGGMMNISVADVQTSSGTNAQETALNASTTAQVMNAGSISGDGSRIVLMGASGVAQQVVNHSGTIRARSLASRGGEIVLEAVGANVDSSAGLSVSGSLDASAVEAGVAGGSIRTTAGNLYVAPDAKIKAGGGAGGANGRWTAESGNTLSVVGANRTGSVSAATIGAALSQGTDVTLTTRSSGTGAQVNDGVFFEGGAQIVKDGGPDATLRVNSVGNIDMRFDGELANTGVPGGVSISSTTGKLNVEFNADAQGLAILDEGLPSGAAAAIRLDNAVINANGGDILFFGQSKLDGSAVGGQVKGLEADGVGDVRSGIFISDSQLSTTGSGVIAMKGTGGIASVGSGVYSATHGVSIEGTSTLKSGAGAISLSGAGALGATGVRVLGDGRLTSLQTTSGNITVVGSTRDWATGEPVGNLSAGSGASAGVHIGNTTVQAGGDVSITGTGGDLSGMAPELQRAAASGAVFNAEVAASQGVVIEGTSVEAGAGRSISITGTAGSDGFGFDSGGNPLTYGPVDNRMKAWAVRVGAGSRLAAEGGAITLVGGTGDLRLTAGLYDTPVLNVASTTGLGGKIHVSGRNILVDSAADLPWLADASGKTGGGSITLEGNAVAGAGNENTGVVAIGSDVLLSANTTGETGNGGTIRVVGQRSLRAHGRFEARGGSAGGNGGSIETSGGSFDISGVRIDASAPSGTGQAGKWTIDPYDVTIVDGNASGSLPSNPFDPVFTSFVQDGDINAALDSGTSVTLTTGTSGTDPGDIRFGSGVVIERTVGSNRVAFQLDAANNIGKTFSSSWAAPTIRSTTGPMDVIFNASLGGKFGSIDFGGSSAADRATISTQGGNVIMRAGGTSSSISVYDTSINTGGGNLDLQSGTAGVAGDSSRVYLDASVTTGGGNASITAYGGANSSVELSSSAQLTTNGGAVSILTGQTDAPSGTVYIGGAQIDTRVGQSDAGAGGALTIESGSVTLSGTQIATATGNVSIVGTGSFDGSPGVSIRNDSQISTTSGNVEVKGVVRANPSSAFFASHGVVVGGGSGITTGAGSIRLQGSFGGTSFDGTDSGVRLEEGASLITRGGDIELTGSSTTDTPGLSIQPGGTPSLPGAAPVVQSGGNLILRASSNGGQALVIDAPVSAAGTINLRPGGLDDSSLTTFDATETPITVGGAAGSGFTVSDAMLARLNAPSVVIGSNTHAATITVAGPVSRAGALTLQNQGVSAGGLAASGIVLNGGITADRLGLLSWGDIRQTAQAPIVAQHLLARSGGGSVLLDQAPNNVSENTLGGGASGDFRYQDVDAVRLGSVSVTGFDAAANQSQVVSATSMSANTVFVRTLSGDLTLDTPITTASGTELVAASRFQNPGGGSISGAPWRIWAYTWEGESRGGLAGTAPDVFRCPYPGACAGIIGDSSQFIYATGPVVVTPPVVTPPVVTPQPEPPTFVRPVMPVPDVVRDMPNTYTFDRNIGPLPMCFATGALGSDQARGGSDLLAREWSRVRSRPNLTSCVDTERKNGCADF</sequence>